<dbReference type="Proteomes" id="UP001164250">
    <property type="component" value="Chromosome 8"/>
</dbReference>
<gene>
    <name evidence="1" type="ORF">Patl1_12900</name>
</gene>
<comment type="caution">
    <text evidence="1">The sequence shown here is derived from an EMBL/GenBank/DDBJ whole genome shotgun (WGS) entry which is preliminary data.</text>
</comment>
<keyword evidence="2" id="KW-1185">Reference proteome</keyword>
<reference evidence="2" key="1">
    <citation type="journal article" date="2023" name="G3 (Bethesda)">
        <title>Genome assembly and association tests identify interacting loci associated with vigor, precocity, and sex in interspecific pistachio rootstocks.</title>
        <authorList>
            <person name="Palmer W."/>
            <person name="Jacygrad E."/>
            <person name="Sagayaradj S."/>
            <person name="Cavanaugh K."/>
            <person name="Han R."/>
            <person name="Bertier L."/>
            <person name="Beede B."/>
            <person name="Kafkas S."/>
            <person name="Golino D."/>
            <person name="Preece J."/>
            <person name="Michelmore R."/>
        </authorList>
    </citation>
    <scope>NUCLEOTIDE SEQUENCE [LARGE SCALE GENOMIC DNA]</scope>
</reference>
<dbReference type="EMBL" id="CM047904">
    <property type="protein sequence ID" value="KAJ0091622.1"/>
    <property type="molecule type" value="Genomic_DNA"/>
</dbReference>
<protein>
    <submittedName>
        <fullName evidence="1">Uncharacterized protein</fullName>
    </submittedName>
</protein>
<evidence type="ECO:0000313" key="2">
    <source>
        <dbReference type="Proteomes" id="UP001164250"/>
    </source>
</evidence>
<sequence length="1291" mass="142810">MERSIMVEENHHTSDSDLVSKSVGSSIKIDSISIDLVTNNEIDARKCEHFSIRGYVSEIRKKNWKNCWPFALDDNHHKFEEQACTLPPLPVSKFRWWRCQNCLQEIGAESVKYNNGNAFNYCSSARFKSGGTCSHMSSLAPVQQLDFHQGPKLNILDRTIVDASTATNLNDDDFHPSSCNDKKEKKSESSDNPIIEHEIVSEDNTSLDIPESAGAATGGISGMMTAGSNHADDTAKALKANCNGSVELGQLSHGSYENTEVEQLSDQNLKTVAKNSSGLCQTGIQPSAEVEHLNVVVSCGTSEVNGMVNDVIDAVKSTNKHPCLGFDDYDNASSESAETLPGNDPEDHHDNSSGSHRRKTRKVRLLTELLAENGDASTNLPRDEKFSSNSAPDASAEVAAPSTPQCPVAVQGNVFRVFDQNRKRKFLRDEEWRPVEVSSQNNFNKRDRICNEGVETVSRLATADSEEDAGTGLQIGEKSQLNKFRLVRSPTMSKKKNKKGQFVDEFLSLAVPCQEHVQKEYQNEAEDVSVADTVFSESGHTTFTSRGMHPFPLPPQKTERNSSLCKKKSKMPLVDDGQASLIPWSNGLLRGSPLTRKDIEITQMPSLTAPFQSAQDVSNEKGPHLSLNSCLSTEGYDRRYISPLEDCLFLWPGGMSKENQVTGKDSQTNYIGDSYFPSKSEPDAYQRKVNCDLSSNTFRTSFLNDKQKSISQAETGSCSLMQQMDFCGRNNNMKSTETLEHSALPKKHCAQRADKVSEQGVIDDIPMEIVELMAKNQYERCLPDVENDNRQSETTINTSNAEIYSKGKFNFLLEETAQKPKPRAKSSKNGKITRVGSVGSTKKKSVDCFSHVNREHLNIHQLEPTSAPTEFRAFPHCQERPPSGVKFSDTSFSKHGSSQNCQWIGNILGHRSSQTNLQTLGACNTCQSVPRQNKEAAHLWSSMMPNHMPFLYNFAQKHADPSSNIDAFPHYPNSLRKGNLNGNHGINFLNLNATSTEKQNRNSDSENVSRPQAEYPLACKHSRMGSLDLYSNETIPAMHLLSLMDAGLRSGAPIDIDGTPKFHKKPSFLHDHHSKDVSGMSSGGYKTSSTMKPPLYDYYGKNHLPENSHEYITGMSTVGASGFSFHHDKGVKKTTGFTGQASLRSHEKEKTKGSDSPSKNKSHRSQKSVLTTGGSSTNHGSIPFNMQKMFLGTSDSMAFPLQCHVVENASKRKLEACNTASGILPLKSSSKTEKCSVNRNPADFITPEAGNIYMIRGEDLKFRKPVFSDNRSGLIKLDRRKRQRKLTAAKG</sequence>
<name>A0ACC1AY33_9ROSI</name>
<accession>A0ACC1AY33</accession>
<organism evidence="1 2">
    <name type="scientific">Pistacia atlantica</name>
    <dbReference type="NCBI Taxonomy" id="434234"/>
    <lineage>
        <taxon>Eukaryota</taxon>
        <taxon>Viridiplantae</taxon>
        <taxon>Streptophyta</taxon>
        <taxon>Embryophyta</taxon>
        <taxon>Tracheophyta</taxon>
        <taxon>Spermatophyta</taxon>
        <taxon>Magnoliopsida</taxon>
        <taxon>eudicotyledons</taxon>
        <taxon>Gunneridae</taxon>
        <taxon>Pentapetalae</taxon>
        <taxon>rosids</taxon>
        <taxon>malvids</taxon>
        <taxon>Sapindales</taxon>
        <taxon>Anacardiaceae</taxon>
        <taxon>Pistacia</taxon>
    </lineage>
</organism>
<proteinExistence type="predicted"/>
<evidence type="ECO:0000313" key="1">
    <source>
        <dbReference type="EMBL" id="KAJ0091622.1"/>
    </source>
</evidence>